<dbReference type="EMBL" id="CAACYI010000001">
    <property type="protein sequence ID" value="VFB17426.1"/>
    <property type="molecule type" value="Genomic_DNA"/>
</dbReference>
<name>A0A8H2QSY2_9FIRM</name>
<dbReference type="InterPro" id="IPR014710">
    <property type="entry name" value="RmlC-like_jellyroll"/>
</dbReference>
<dbReference type="AlphaFoldDB" id="A0A8H2QSY2"/>
<evidence type="ECO:0000313" key="1">
    <source>
        <dbReference type="EMBL" id="VFB17426.1"/>
    </source>
</evidence>
<dbReference type="Proteomes" id="UP000377798">
    <property type="component" value="Unassembled WGS sequence"/>
</dbReference>
<dbReference type="RefSeq" id="WP_034438199.1">
    <property type="nucleotide sequence ID" value="NZ_CAACYI010000001.1"/>
</dbReference>
<accession>A0A8H2QSY2</accession>
<dbReference type="Pfam" id="PF06249">
    <property type="entry name" value="EutQ"/>
    <property type="match status" value="1"/>
</dbReference>
<dbReference type="InterPro" id="IPR011051">
    <property type="entry name" value="RmlC_Cupin_sf"/>
</dbReference>
<dbReference type="CDD" id="cd02228">
    <property type="entry name" value="cupin_EutQ"/>
    <property type="match status" value="1"/>
</dbReference>
<organism evidence="1 2">
    <name type="scientific">Urinicoccus massiliensis</name>
    <dbReference type="NCBI Taxonomy" id="1723382"/>
    <lineage>
        <taxon>Bacteria</taxon>
        <taxon>Bacillati</taxon>
        <taxon>Bacillota</taxon>
        <taxon>Tissierellia</taxon>
        <taxon>Tissierellales</taxon>
        <taxon>Peptoniphilaceae</taxon>
        <taxon>Urinicoccus</taxon>
    </lineage>
</organism>
<reference evidence="1 2" key="1">
    <citation type="submission" date="2019-02" db="EMBL/GenBank/DDBJ databases">
        <authorList>
            <consortium name="Pathogen Informatics"/>
        </authorList>
    </citation>
    <scope>NUCLEOTIDE SEQUENCE [LARGE SCALE GENOMIC DNA]</scope>
    <source>
        <strain evidence="1 2">3012STDY7089603</strain>
    </source>
</reference>
<dbReference type="PANTHER" id="PTHR36169:SF1">
    <property type="entry name" value="ACETATE KINASE EUTQ"/>
    <property type="match status" value="1"/>
</dbReference>
<sequence>MGLERDQLEKLIRQLIEEELAGGSSSGMDRVKLNNGLISVKGKSVKCEKFDTGNPTDQVNLKDVVDLKESPNMGAGYMEIINGKPFKWSLSYDEFDIILDGTLEIQSDQGTVRGSAGDTLFIPKGSNIVFNCPEGEKVRFVYVTYPADWQ</sequence>
<comment type="caution">
    <text evidence="1">The sequence shown here is derived from an EMBL/GenBank/DDBJ whole genome shotgun (WGS) entry which is preliminary data.</text>
</comment>
<evidence type="ECO:0000313" key="2">
    <source>
        <dbReference type="Proteomes" id="UP000377798"/>
    </source>
</evidence>
<gene>
    <name evidence="1" type="primary">eutQ</name>
    <name evidence="1" type="ORF">NCTC13150_02019</name>
</gene>
<keyword evidence="2" id="KW-1185">Reference proteome</keyword>
<dbReference type="InterPro" id="IPR010424">
    <property type="entry name" value="EutQ"/>
</dbReference>
<dbReference type="PANTHER" id="PTHR36169">
    <property type="entry name" value="ETHANOLAMINE UTILIZATION PROTEIN EUTQ"/>
    <property type="match status" value="1"/>
</dbReference>
<dbReference type="SUPFAM" id="SSF51182">
    <property type="entry name" value="RmlC-like cupins"/>
    <property type="match status" value="1"/>
</dbReference>
<proteinExistence type="predicted"/>
<dbReference type="Gene3D" id="2.60.120.10">
    <property type="entry name" value="Jelly Rolls"/>
    <property type="match status" value="1"/>
</dbReference>
<protein>
    <submittedName>
        <fullName evidence="1">Ethanolamine utilization protein eutQ</fullName>
    </submittedName>
</protein>